<reference evidence="1 2" key="1">
    <citation type="journal article" date="2007" name="Int. J. Syst. Evol. Microbiol.">
        <title>Paenibacillus ginsengarvi sp. nov., isolated from soil from ginseng cultivation.</title>
        <authorList>
            <person name="Yoon M.H."/>
            <person name="Ten L.N."/>
            <person name="Im W.T."/>
        </authorList>
    </citation>
    <scope>NUCLEOTIDE SEQUENCE [LARGE SCALE GENOMIC DNA]</scope>
    <source>
        <strain evidence="1 2">KCTC 13059</strain>
    </source>
</reference>
<protein>
    <submittedName>
        <fullName evidence="1">Uncharacterized protein</fullName>
    </submittedName>
</protein>
<evidence type="ECO:0000313" key="2">
    <source>
        <dbReference type="Proteomes" id="UP000282311"/>
    </source>
</evidence>
<organism evidence="1 2">
    <name type="scientific">Paenibacillus ginsengarvi</name>
    <dbReference type="NCBI Taxonomy" id="400777"/>
    <lineage>
        <taxon>Bacteria</taxon>
        <taxon>Bacillati</taxon>
        <taxon>Bacillota</taxon>
        <taxon>Bacilli</taxon>
        <taxon>Bacillales</taxon>
        <taxon>Paenibacillaceae</taxon>
        <taxon>Paenibacillus</taxon>
    </lineage>
</organism>
<dbReference type="Proteomes" id="UP000282311">
    <property type="component" value="Unassembled WGS sequence"/>
</dbReference>
<keyword evidence="2" id="KW-1185">Reference proteome</keyword>
<dbReference type="RefSeq" id="WP_120749844.1">
    <property type="nucleotide sequence ID" value="NZ_RBAH01000020.1"/>
</dbReference>
<evidence type="ECO:0000313" key="1">
    <source>
        <dbReference type="EMBL" id="RKN77135.1"/>
    </source>
</evidence>
<accession>A0A3B0BUQ1</accession>
<comment type="caution">
    <text evidence="1">The sequence shown here is derived from an EMBL/GenBank/DDBJ whole genome shotgun (WGS) entry which is preliminary data.</text>
</comment>
<name>A0A3B0BUQ1_9BACL</name>
<gene>
    <name evidence="1" type="ORF">D7M11_24245</name>
</gene>
<dbReference type="OrthoDB" id="9919937at2"/>
<proteinExistence type="predicted"/>
<sequence length="88" mass="9796">MSKNKKALETLKLHISKAKGQGHNANVVLPLETALSIQLLLQIQHSALLSADALVETLKANYEQEESLVRIDEDLIRINEILLKSVLK</sequence>
<dbReference type="AlphaFoldDB" id="A0A3B0BUQ1"/>
<dbReference type="EMBL" id="RBAH01000020">
    <property type="protein sequence ID" value="RKN77135.1"/>
    <property type="molecule type" value="Genomic_DNA"/>
</dbReference>